<evidence type="ECO:0000256" key="7">
    <source>
        <dbReference type="ARBA" id="ARBA00023242"/>
    </source>
</evidence>
<dbReference type="GO" id="GO:0045893">
    <property type="term" value="P:positive regulation of DNA-templated transcription"/>
    <property type="evidence" value="ECO:0007669"/>
    <property type="project" value="TreeGrafter"/>
</dbReference>
<comment type="caution">
    <text evidence="11">The sequence shown here is derived from an EMBL/GenBank/DDBJ whole genome shotgun (WGS) entry which is preliminary data.</text>
</comment>
<dbReference type="InterPro" id="IPR011011">
    <property type="entry name" value="Znf_FYVE_PHD"/>
</dbReference>
<feature type="region of interest" description="Disordered" evidence="9">
    <location>
        <begin position="439"/>
        <end position="465"/>
    </location>
</feature>
<evidence type="ECO:0000256" key="5">
    <source>
        <dbReference type="ARBA" id="ARBA00023015"/>
    </source>
</evidence>
<dbReference type="InterPro" id="IPR037869">
    <property type="entry name" value="Spp1/CFP1"/>
</dbReference>
<dbReference type="SUPFAM" id="SSF57903">
    <property type="entry name" value="FYVE/PHD zinc finger"/>
    <property type="match status" value="1"/>
</dbReference>
<evidence type="ECO:0000259" key="10">
    <source>
        <dbReference type="PROSITE" id="PS50016"/>
    </source>
</evidence>
<gene>
    <name evidence="11" type="ORF">H4R34_003868</name>
</gene>
<feature type="region of interest" description="Disordered" evidence="9">
    <location>
        <begin position="225"/>
        <end position="263"/>
    </location>
</feature>
<dbReference type="InterPro" id="IPR006565">
    <property type="entry name" value="BTP"/>
</dbReference>
<evidence type="ECO:0000256" key="4">
    <source>
        <dbReference type="ARBA" id="ARBA00022833"/>
    </source>
</evidence>
<keyword evidence="4" id="KW-0862">Zinc</keyword>
<reference evidence="11" key="1">
    <citation type="submission" date="2022-07" db="EMBL/GenBank/DDBJ databases">
        <title>Phylogenomic reconstructions and comparative analyses of Kickxellomycotina fungi.</title>
        <authorList>
            <person name="Reynolds N.K."/>
            <person name="Stajich J.E."/>
            <person name="Barry K."/>
            <person name="Grigoriev I.V."/>
            <person name="Crous P."/>
            <person name="Smith M.E."/>
        </authorList>
    </citation>
    <scope>NUCLEOTIDE SEQUENCE</scope>
    <source>
        <strain evidence="11">RSA 567</strain>
    </source>
</reference>
<dbReference type="GO" id="GO:0046982">
    <property type="term" value="F:protein heterodimerization activity"/>
    <property type="evidence" value="ECO:0007669"/>
    <property type="project" value="InterPro"/>
</dbReference>
<keyword evidence="5" id="KW-0805">Transcription regulation</keyword>
<dbReference type="GO" id="GO:0048188">
    <property type="term" value="C:Set1C/COMPASS complex"/>
    <property type="evidence" value="ECO:0007669"/>
    <property type="project" value="InterPro"/>
</dbReference>
<keyword evidence="2" id="KW-0479">Metal-binding</keyword>
<dbReference type="PANTHER" id="PTHR46174:SF1">
    <property type="entry name" value="CXXC-TYPE ZINC FINGER PROTEIN 1"/>
    <property type="match status" value="1"/>
</dbReference>
<dbReference type="OrthoDB" id="5876800at2759"/>
<evidence type="ECO:0000256" key="1">
    <source>
        <dbReference type="ARBA" id="ARBA00004123"/>
    </source>
</evidence>
<name>A0A9W8B619_9FUNG</name>
<dbReference type="Gene3D" id="3.30.40.10">
    <property type="entry name" value="Zinc/RING finger domain, C3HC4 (zinc finger)"/>
    <property type="match status" value="1"/>
</dbReference>
<evidence type="ECO:0000313" key="11">
    <source>
        <dbReference type="EMBL" id="KAJ1976725.1"/>
    </source>
</evidence>
<dbReference type="InterPro" id="IPR001965">
    <property type="entry name" value="Znf_PHD"/>
</dbReference>
<dbReference type="InterPro" id="IPR019787">
    <property type="entry name" value="Znf_PHD-finger"/>
</dbReference>
<dbReference type="Proteomes" id="UP001151582">
    <property type="component" value="Unassembled WGS sequence"/>
</dbReference>
<dbReference type="PANTHER" id="PTHR46174">
    <property type="entry name" value="CXXC-TYPE ZINC FINGER PROTEIN 1"/>
    <property type="match status" value="1"/>
</dbReference>
<dbReference type="PROSITE" id="PS01359">
    <property type="entry name" value="ZF_PHD_1"/>
    <property type="match status" value="1"/>
</dbReference>
<keyword evidence="3 8" id="KW-0863">Zinc-finger</keyword>
<evidence type="ECO:0000313" key="12">
    <source>
        <dbReference type="Proteomes" id="UP001151582"/>
    </source>
</evidence>
<dbReference type="Pfam" id="PF00628">
    <property type="entry name" value="PHD"/>
    <property type="match status" value="1"/>
</dbReference>
<feature type="compositionally biased region" description="Low complexity" evidence="9">
    <location>
        <begin position="533"/>
        <end position="563"/>
    </location>
</feature>
<feature type="compositionally biased region" description="Polar residues" evidence="9">
    <location>
        <begin position="604"/>
        <end position="613"/>
    </location>
</feature>
<evidence type="ECO:0000256" key="6">
    <source>
        <dbReference type="ARBA" id="ARBA00023163"/>
    </source>
</evidence>
<proteinExistence type="predicted"/>
<comment type="subcellular location">
    <subcellularLocation>
        <location evidence="1">Nucleus</location>
    </subcellularLocation>
</comment>
<feature type="domain" description="PHD-type" evidence="10">
    <location>
        <begin position="751"/>
        <end position="800"/>
    </location>
</feature>
<dbReference type="Gene3D" id="1.10.20.10">
    <property type="entry name" value="Histone, subunit A"/>
    <property type="match status" value="1"/>
</dbReference>
<evidence type="ECO:0000256" key="3">
    <source>
        <dbReference type="ARBA" id="ARBA00022771"/>
    </source>
</evidence>
<feature type="region of interest" description="Disordered" evidence="9">
    <location>
        <begin position="169"/>
        <end position="188"/>
    </location>
</feature>
<dbReference type="InterPro" id="IPR013083">
    <property type="entry name" value="Znf_RING/FYVE/PHD"/>
</dbReference>
<dbReference type="EMBL" id="JANBQB010000406">
    <property type="protein sequence ID" value="KAJ1976725.1"/>
    <property type="molecule type" value="Genomic_DNA"/>
</dbReference>
<feature type="region of interest" description="Disordered" evidence="9">
    <location>
        <begin position="525"/>
        <end position="719"/>
    </location>
</feature>
<dbReference type="AlphaFoldDB" id="A0A9W8B619"/>
<keyword evidence="12" id="KW-1185">Reference proteome</keyword>
<evidence type="ECO:0000256" key="2">
    <source>
        <dbReference type="ARBA" id="ARBA00022723"/>
    </source>
</evidence>
<dbReference type="InterPro" id="IPR009072">
    <property type="entry name" value="Histone-fold"/>
</dbReference>
<dbReference type="Pfam" id="PF07524">
    <property type="entry name" value="Bromo_TP"/>
    <property type="match status" value="1"/>
</dbReference>
<dbReference type="InterPro" id="IPR019786">
    <property type="entry name" value="Zinc_finger_PHD-type_CS"/>
</dbReference>
<evidence type="ECO:0000256" key="8">
    <source>
        <dbReference type="PROSITE-ProRule" id="PRU00146"/>
    </source>
</evidence>
<dbReference type="CDD" id="cd00076">
    <property type="entry name" value="HFD_SF"/>
    <property type="match status" value="1"/>
</dbReference>
<dbReference type="SMART" id="SM00576">
    <property type="entry name" value="BTP"/>
    <property type="match status" value="1"/>
</dbReference>
<feature type="compositionally biased region" description="Low complexity" evidence="9">
    <location>
        <begin position="670"/>
        <end position="685"/>
    </location>
</feature>
<dbReference type="PROSITE" id="PS50016">
    <property type="entry name" value="ZF_PHD_2"/>
    <property type="match status" value="1"/>
</dbReference>
<dbReference type="GO" id="GO:0008270">
    <property type="term" value="F:zinc ion binding"/>
    <property type="evidence" value="ECO:0007669"/>
    <property type="project" value="UniProtKB-KW"/>
</dbReference>
<sequence>MSDPLMEAVVRQVVAKILYVHSRYDRFRQGPLLVLCDLLVRYLQQLAIEAKHNAQTAGRTAVTFFDVLDVMEHADSSLAALQQWCTMANWGHQSKRYNDAMRDKQAWQACLEKYLPASSQQCPQAFSDDWLTLEYRECLPDAIRDDWAVIDSVQLPPYLDDIKDYSAASPPPLSPLSEPGPDDLHWGPATFDDSHQLFTTMARDFRAIYLDHVDARVHDAELHRQRSNIPTHLPPLPLPVQDAERPKLPTSPQPSFSLPPTDEDFVDIESAGSAPSPIPALEPLVPSDVVPPPPVTLPPPALDGNSYHSIKPFSDSAVATMIRDIQIPLGITVNATLAPAPPRIFPSHVSGGQVAGFKAVLDHHPSYPSALISDSLCQDGTSTTNERTDGTSWLSLLVPAATLFGSPETAPGPPVALDHTAYPIHALVKTIATRQRHMPSLSLSRKSSLHQPVPTSETPINGTPYNPSYISGIPPSVPPTTGHARSQKLKIVGHSDATTPVFSTVGLPPTLANRLSTPRSIAIPSSLLQQGNTPLATTTAAATTSASRPPAGPSSRTPSLSTPSDHRSTAYRDTSYHTPTLKLSHRSPRMQSPLAHTIDDARSPSPNSTTSATKIKIKFSGLPKPRAATPKPTTPLSPLYNPRQPSAAMDDPDDLPPYATPQPKKRRKSSLSTPAPPTTSARLSPGPTDPNTTLAAAPPPHTRPDRTLPSPMHVLPSMPPLLPPASAPLIGAAVPPPGANIPPADLNATDIIHCVCATPFWDDSSFMISCDNCQQWFHGRCVGVVPGQDPETWLCPRCRH</sequence>
<evidence type="ECO:0000256" key="9">
    <source>
        <dbReference type="SAM" id="MobiDB-lite"/>
    </source>
</evidence>
<organism evidence="11 12">
    <name type="scientific">Dimargaris verticillata</name>
    <dbReference type="NCBI Taxonomy" id="2761393"/>
    <lineage>
        <taxon>Eukaryota</taxon>
        <taxon>Fungi</taxon>
        <taxon>Fungi incertae sedis</taxon>
        <taxon>Zoopagomycota</taxon>
        <taxon>Kickxellomycotina</taxon>
        <taxon>Dimargaritomycetes</taxon>
        <taxon>Dimargaritales</taxon>
        <taxon>Dimargaritaceae</taxon>
        <taxon>Dimargaris</taxon>
    </lineage>
</organism>
<protein>
    <recommendedName>
        <fullName evidence="10">PHD-type domain-containing protein</fullName>
    </recommendedName>
</protein>
<accession>A0A9W8B619</accession>
<keyword evidence="6" id="KW-0804">Transcription</keyword>
<dbReference type="SMART" id="SM00249">
    <property type="entry name" value="PHD"/>
    <property type="match status" value="1"/>
</dbReference>
<keyword evidence="7" id="KW-0539">Nucleus</keyword>
<feature type="compositionally biased region" description="Polar residues" evidence="9">
    <location>
        <begin position="441"/>
        <end position="465"/>
    </location>
</feature>